<dbReference type="PRINTS" id="PR00411">
    <property type="entry name" value="PNDRDTASEI"/>
</dbReference>
<keyword evidence="8" id="KW-0560">Oxidoreductase</keyword>
<dbReference type="InterPro" id="IPR050446">
    <property type="entry name" value="FAD-oxidoreductase/Apoptosis"/>
</dbReference>
<evidence type="ECO:0000256" key="7">
    <source>
        <dbReference type="ARBA" id="ARBA00022946"/>
    </source>
</evidence>
<evidence type="ECO:0000259" key="14">
    <source>
        <dbReference type="Pfam" id="PF07992"/>
    </source>
</evidence>
<dbReference type="PRINTS" id="PR00368">
    <property type="entry name" value="FADPNR"/>
</dbReference>
<name>A0ABR1B765_POLSC</name>
<gene>
    <name evidence="16" type="ORF">RUM44_007751</name>
</gene>
<dbReference type="Pfam" id="PF07992">
    <property type="entry name" value="Pyr_redox_2"/>
    <property type="match status" value="1"/>
</dbReference>
<dbReference type="PANTHER" id="PTHR43557">
    <property type="entry name" value="APOPTOSIS-INDUCING FACTOR 1"/>
    <property type="match status" value="1"/>
</dbReference>
<comment type="caution">
    <text evidence="16">The sequence shown here is derived from an EMBL/GenBank/DDBJ whole genome shotgun (WGS) entry which is preliminary data.</text>
</comment>
<dbReference type="EMBL" id="JAWJWF010000002">
    <property type="protein sequence ID" value="KAK6637336.1"/>
    <property type="molecule type" value="Genomic_DNA"/>
</dbReference>
<comment type="cofactor">
    <cofactor evidence="1">
        <name>FAD</name>
        <dbReference type="ChEBI" id="CHEBI:57692"/>
    </cofactor>
</comment>
<dbReference type="SMART" id="SM01353">
    <property type="entry name" value="AIF_C"/>
    <property type="match status" value="1"/>
</dbReference>
<keyword evidence="9" id="KW-0520">NAD</keyword>
<keyword evidence="13" id="KW-1133">Transmembrane helix</keyword>
<comment type="similarity">
    <text evidence="3">Belongs to the FAD-dependent oxidoreductase family.</text>
</comment>
<dbReference type="Gene3D" id="3.50.50.60">
    <property type="entry name" value="FAD/NAD(P)-binding domain"/>
    <property type="match status" value="2"/>
</dbReference>
<dbReference type="InterPro" id="IPR023753">
    <property type="entry name" value="FAD/NAD-binding_dom"/>
</dbReference>
<dbReference type="Gene3D" id="3.30.390.30">
    <property type="match status" value="1"/>
</dbReference>
<evidence type="ECO:0008006" key="18">
    <source>
        <dbReference type="Google" id="ProtNLM"/>
    </source>
</evidence>
<keyword evidence="4" id="KW-0285">Flavoprotein</keyword>
<dbReference type="InterPro" id="IPR016156">
    <property type="entry name" value="FAD/NAD-linked_Rdtase_dimer_sf"/>
</dbReference>
<feature type="compositionally biased region" description="Pro residues" evidence="12">
    <location>
        <begin position="625"/>
        <end position="638"/>
    </location>
</feature>
<feature type="transmembrane region" description="Helical" evidence="13">
    <location>
        <begin position="164"/>
        <end position="182"/>
    </location>
</feature>
<reference evidence="16 17" key="1">
    <citation type="submission" date="2023-09" db="EMBL/GenBank/DDBJ databases">
        <title>Genomes of two closely related lineages of the louse Polyplax serrata with different host specificities.</title>
        <authorList>
            <person name="Martinu J."/>
            <person name="Tarabai H."/>
            <person name="Stefka J."/>
            <person name="Hypsa V."/>
        </authorList>
    </citation>
    <scope>NUCLEOTIDE SEQUENCE [LARGE SCALE GENOMIC DNA]</scope>
    <source>
        <strain evidence="16">98ZLc_SE</strain>
    </source>
</reference>
<evidence type="ECO:0000313" key="17">
    <source>
        <dbReference type="Proteomes" id="UP001359485"/>
    </source>
</evidence>
<dbReference type="InterPro" id="IPR029324">
    <property type="entry name" value="AIF_C"/>
</dbReference>
<proteinExistence type="inferred from homology"/>
<evidence type="ECO:0000256" key="8">
    <source>
        <dbReference type="ARBA" id="ARBA00023002"/>
    </source>
</evidence>
<keyword evidence="13" id="KW-0472">Membrane</keyword>
<evidence type="ECO:0000256" key="12">
    <source>
        <dbReference type="SAM" id="MobiDB-lite"/>
    </source>
</evidence>
<evidence type="ECO:0000256" key="10">
    <source>
        <dbReference type="ARBA" id="ARBA00023128"/>
    </source>
</evidence>
<dbReference type="Proteomes" id="UP001359485">
    <property type="component" value="Unassembled WGS sequence"/>
</dbReference>
<keyword evidence="6" id="KW-0274">FAD</keyword>
<feature type="domain" description="FAD/NAD(P)-binding" evidence="14">
    <location>
        <begin position="222"/>
        <end position="549"/>
    </location>
</feature>
<feature type="region of interest" description="Disordered" evidence="12">
    <location>
        <begin position="613"/>
        <end position="638"/>
    </location>
</feature>
<organism evidence="16 17">
    <name type="scientific">Polyplax serrata</name>
    <name type="common">Common mouse louse</name>
    <dbReference type="NCBI Taxonomy" id="468196"/>
    <lineage>
        <taxon>Eukaryota</taxon>
        <taxon>Metazoa</taxon>
        <taxon>Ecdysozoa</taxon>
        <taxon>Arthropoda</taxon>
        <taxon>Hexapoda</taxon>
        <taxon>Insecta</taxon>
        <taxon>Pterygota</taxon>
        <taxon>Neoptera</taxon>
        <taxon>Paraneoptera</taxon>
        <taxon>Psocodea</taxon>
        <taxon>Troctomorpha</taxon>
        <taxon>Phthiraptera</taxon>
        <taxon>Anoplura</taxon>
        <taxon>Polyplacidae</taxon>
        <taxon>Polyplax</taxon>
    </lineage>
</organism>
<evidence type="ECO:0000256" key="13">
    <source>
        <dbReference type="SAM" id="Phobius"/>
    </source>
</evidence>
<evidence type="ECO:0000256" key="11">
    <source>
        <dbReference type="ARBA" id="ARBA00047786"/>
    </source>
</evidence>
<evidence type="ECO:0000256" key="4">
    <source>
        <dbReference type="ARBA" id="ARBA00022630"/>
    </source>
</evidence>
<dbReference type="PANTHER" id="PTHR43557:SF4">
    <property type="entry name" value="APOPTOSIS-INDUCING FACTOR 1, MITOCHONDRIAL"/>
    <property type="match status" value="1"/>
</dbReference>
<evidence type="ECO:0000259" key="15">
    <source>
        <dbReference type="Pfam" id="PF14721"/>
    </source>
</evidence>
<dbReference type="SUPFAM" id="SSF55424">
    <property type="entry name" value="FAD/NAD-linked reductases, dimerisation (C-terminal) domain"/>
    <property type="match status" value="1"/>
</dbReference>
<keyword evidence="5" id="KW-0053">Apoptosis</keyword>
<comment type="subcellular location">
    <subcellularLocation>
        <location evidence="2">Mitochondrion</location>
    </subcellularLocation>
</comment>
<evidence type="ECO:0000256" key="3">
    <source>
        <dbReference type="ARBA" id="ARBA00006442"/>
    </source>
</evidence>
<dbReference type="SUPFAM" id="SSF51905">
    <property type="entry name" value="FAD/NAD(P)-binding domain"/>
    <property type="match status" value="2"/>
</dbReference>
<evidence type="ECO:0000256" key="6">
    <source>
        <dbReference type="ARBA" id="ARBA00022827"/>
    </source>
</evidence>
<comment type="catalytic activity">
    <reaction evidence="11">
        <text>A + NADH + H(+) = AH2 + NAD(+)</text>
        <dbReference type="Rhea" id="RHEA:11356"/>
        <dbReference type="ChEBI" id="CHEBI:13193"/>
        <dbReference type="ChEBI" id="CHEBI:15378"/>
        <dbReference type="ChEBI" id="CHEBI:17499"/>
        <dbReference type="ChEBI" id="CHEBI:57540"/>
        <dbReference type="ChEBI" id="CHEBI:57945"/>
    </reaction>
</comment>
<protein>
    <recommendedName>
        <fullName evidence="18">Apoptosis-inducing factor 1, mitochondrial</fullName>
    </recommendedName>
</protein>
<keyword evidence="10" id="KW-0496">Mitochondrion</keyword>
<evidence type="ECO:0000256" key="2">
    <source>
        <dbReference type="ARBA" id="ARBA00004173"/>
    </source>
</evidence>
<dbReference type="Pfam" id="PF14721">
    <property type="entry name" value="AIF_C"/>
    <property type="match status" value="1"/>
</dbReference>
<keyword evidence="13" id="KW-0812">Transmembrane</keyword>
<evidence type="ECO:0000256" key="5">
    <source>
        <dbReference type="ARBA" id="ARBA00022703"/>
    </source>
</evidence>
<feature type="domain" description="Mitochondrial apoptosis-inducing factor C-terminal" evidence="15">
    <location>
        <begin position="552"/>
        <end position="676"/>
    </location>
</feature>
<keyword evidence="17" id="KW-1185">Reference proteome</keyword>
<keyword evidence="7" id="KW-0809">Transit peptide</keyword>
<evidence type="ECO:0000256" key="1">
    <source>
        <dbReference type="ARBA" id="ARBA00001974"/>
    </source>
</evidence>
<evidence type="ECO:0000256" key="9">
    <source>
        <dbReference type="ARBA" id="ARBA00023027"/>
    </source>
</evidence>
<accession>A0ABR1B765</accession>
<dbReference type="InterPro" id="IPR036188">
    <property type="entry name" value="FAD/NAD-bd_sf"/>
</dbReference>
<evidence type="ECO:0000313" key="16">
    <source>
        <dbReference type="EMBL" id="KAK6637336.1"/>
    </source>
</evidence>
<sequence>MIRNGRRSCSLVQRYINVTDSWTHRNSRCSILLQHRRYASDDGGKSGKGGKGSKSIKGTTAKVEECLPAGSQKKLPAAAAKTCPPPPKIKIPSCAPVKPPAKVCCTKTDVCDHQPKYDACRAGGLRNPVVQVCKKPNMMEDCCKKPLICPEDPKESKRKFIRNLFLSLLFLALFSFAMYKVLKKDELVTFESQVPKKKKRRKRIACKNPPTSRDLPESVPYLLIGGGTAAFSAFRSIKSMDPTAQVLVVSKEFEYPYMRPPLSKEMWFNNDPADIQKLMFKQWNGTIRSIYYEPKNFYTDIKELSSSTKGGVTVMRGWAIDKVDPYAKTAWLDDGTPIKYEKCLIATGSTPKVLPVFQRSPPEVKEMVQTYRDVFDFQDLNEVVEESQAIAVVGGGFLGSELACALARYGKEKGLKVYQIFKESGNMGKILPEYLSLWTTKKVEAEGVTVLANSQVVDAFVGEKKLNLILNSGERLIVDHCVTAIGATPNTSLAKPSELETDDELGGYLVNAELEARSNLYIAGDAACFYDVKLGRRRIEHHDHAVVSGRLAGENMVGAAKPYWHQSMFWSDLGPEVGYEAIGIVDASLPTVGVFAKKTDKDTPEAVVAATGDNIRSQTEAEAAPIPPAKGSPKPPQPGEDYGKGIIFYLRDETVVGIVMWNVFNRMQIARQVLKDERKYDNLNEVAKLFNIHEE</sequence>